<evidence type="ECO:0000313" key="9">
    <source>
        <dbReference type="Proteomes" id="UP000027361"/>
    </source>
</evidence>
<proteinExistence type="inferred from homology"/>
<sequence>MYAFGDVRNPNPAAAAILEEMTIDFLIDLCMRARPSPLAVPQVDQSYPPVGRLKVKVDDFKHALRKDPKKLNRLEELLYMDTQIKQTKKTLDVDQFAKDEAEQQQRLFAEAAAQSSMAEPQKESETNALADESEESQRTAKRRKSTAETAGKGSKKGKGKERESGRGRSGSPTAMEE</sequence>
<dbReference type="AlphaFoldDB" id="A0A066VN01"/>
<evidence type="ECO:0000256" key="5">
    <source>
        <dbReference type="ARBA" id="ARBA00038392"/>
    </source>
</evidence>
<dbReference type="RefSeq" id="XP_013241797.1">
    <property type="nucleotide sequence ID" value="XM_013386343.1"/>
</dbReference>
<dbReference type="Gene3D" id="1.10.20.10">
    <property type="entry name" value="Histone, subunit A"/>
    <property type="match status" value="1"/>
</dbReference>
<evidence type="ECO:0000256" key="4">
    <source>
        <dbReference type="ARBA" id="ARBA00023242"/>
    </source>
</evidence>
<dbReference type="InParanoid" id="A0A066VN01"/>
<name>A0A066VN01_TILAU</name>
<keyword evidence="3" id="KW-0804">Transcription</keyword>
<comment type="similarity">
    <text evidence="5">Belongs to the TAF13 family.</text>
</comment>
<keyword evidence="9" id="KW-1185">Reference proteome</keyword>
<dbReference type="InterPro" id="IPR009072">
    <property type="entry name" value="Histone-fold"/>
</dbReference>
<evidence type="ECO:0000313" key="8">
    <source>
        <dbReference type="EMBL" id="KDN41668.1"/>
    </source>
</evidence>
<accession>A0A066VN01</accession>
<protein>
    <recommendedName>
        <fullName evidence="6">Transcription initiation factor TFIID subunit 13</fullName>
    </recommendedName>
</protein>
<evidence type="ECO:0000256" key="6">
    <source>
        <dbReference type="ARBA" id="ARBA00040136"/>
    </source>
</evidence>
<dbReference type="PANTHER" id="PTHR11380:SF5">
    <property type="entry name" value="TRANSCRIPTION INITIATION FACTOR TFIID SUBUNIT 13"/>
    <property type="match status" value="1"/>
</dbReference>
<keyword evidence="2" id="KW-0805">Transcription regulation</keyword>
<dbReference type="OrthoDB" id="10266074at2759"/>
<comment type="caution">
    <text evidence="8">The sequence shown here is derived from an EMBL/GenBank/DDBJ whole genome shotgun (WGS) entry which is preliminary data.</text>
</comment>
<dbReference type="OMA" id="HITSICQ"/>
<dbReference type="Proteomes" id="UP000027361">
    <property type="component" value="Unassembled WGS sequence"/>
</dbReference>
<reference evidence="8 9" key="1">
    <citation type="submission" date="2014-05" db="EMBL/GenBank/DDBJ databases">
        <title>Draft genome sequence of a rare smut relative, Tilletiaria anomala UBC 951.</title>
        <authorList>
            <consortium name="DOE Joint Genome Institute"/>
            <person name="Toome M."/>
            <person name="Kuo A."/>
            <person name="Henrissat B."/>
            <person name="Lipzen A."/>
            <person name="Tritt A."/>
            <person name="Yoshinaga Y."/>
            <person name="Zane M."/>
            <person name="Barry K."/>
            <person name="Grigoriev I.V."/>
            <person name="Spatafora J.W."/>
            <person name="Aimea M.C."/>
        </authorList>
    </citation>
    <scope>NUCLEOTIDE SEQUENCE [LARGE SCALE GENOMIC DNA]</scope>
    <source>
        <strain evidence="8 9">UBC 951</strain>
    </source>
</reference>
<feature type="region of interest" description="Disordered" evidence="7">
    <location>
        <begin position="109"/>
        <end position="177"/>
    </location>
</feature>
<evidence type="ECO:0000256" key="3">
    <source>
        <dbReference type="ARBA" id="ARBA00023163"/>
    </source>
</evidence>
<comment type="subcellular location">
    <subcellularLocation>
        <location evidence="1">Nucleus</location>
    </subcellularLocation>
</comment>
<dbReference type="EMBL" id="JMSN01000077">
    <property type="protein sequence ID" value="KDN41668.1"/>
    <property type="molecule type" value="Genomic_DNA"/>
</dbReference>
<dbReference type="STRING" id="1037660.A0A066VN01"/>
<dbReference type="GO" id="GO:0005669">
    <property type="term" value="C:transcription factor TFIID complex"/>
    <property type="evidence" value="ECO:0007669"/>
    <property type="project" value="TreeGrafter"/>
</dbReference>
<evidence type="ECO:0000256" key="2">
    <source>
        <dbReference type="ARBA" id="ARBA00023015"/>
    </source>
</evidence>
<dbReference type="GeneID" id="25264894"/>
<dbReference type="InterPro" id="IPR003195">
    <property type="entry name" value="TFIID_TAF13"/>
</dbReference>
<evidence type="ECO:0000256" key="1">
    <source>
        <dbReference type="ARBA" id="ARBA00004123"/>
    </source>
</evidence>
<gene>
    <name evidence="8" type="ORF">K437DRAFT_258152</name>
</gene>
<keyword evidence="4" id="KW-0539">Nucleus</keyword>
<dbReference type="GO" id="GO:0046982">
    <property type="term" value="F:protein heterodimerization activity"/>
    <property type="evidence" value="ECO:0007669"/>
    <property type="project" value="InterPro"/>
</dbReference>
<dbReference type="Pfam" id="PF02269">
    <property type="entry name" value="TFIID-18kDa"/>
    <property type="match status" value="1"/>
</dbReference>
<dbReference type="FunCoup" id="A0A066VN01">
    <property type="interactions" value="75"/>
</dbReference>
<dbReference type="SUPFAM" id="SSF47113">
    <property type="entry name" value="Histone-fold"/>
    <property type="match status" value="1"/>
</dbReference>
<evidence type="ECO:0000256" key="7">
    <source>
        <dbReference type="SAM" id="MobiDB-lite"/>
    </source>
</evidence>
<dbReference type="PANTHER" id="PTHR11380">
    <property type="entry name" value="TRANSCRIPTION INITIATION FACTOR TFIID/SUPT3-RELATED"/>
    <property type="match status" value="1"/>
</dbReference>
<dbReference type="HOGENOM" id="CLU_1518902_0_0_1"/>
<organism evidence="8 9">
    <name type="scientific">Tilletiaria anomala (strain ATCC 24038 / CBS 436.72 / UBC 951)</name>
    <dbReference type="NCBI Taxonomy" id="1037660"/>
    <lineage>
        <taxon>Eukaryota</taxon>
        <taxon>Fungi</taxon>
        <taxon>Dikarya</taxon>
        <taxon>Basidiomycota</taxon>
        <taxon>Ustilaginomycotina</taxon>
        <taxon>Exobasidiomycetes</taxon>
        <taxon>Georgefischeriales</taxon>
        <taxon>Tilletiariaceae</taxon>
        <taxon>Tilletiaria</taxon>
    </lineage>
</organism>
<dbReference type="GO" id="GO:0051123">
    <property type="term" value="P:RNA polymerase II preinitiation complex assembly"/>
    <property type="evidence" value="ECO:0007669"/>
    <property type="project" value="TreeGrafter"/>
</dbReference>